<evidence type="ECO:0000313" key="5">
    <source>
        <dbReference type="Proteomes" id="UP000295645"/>
    </source>
</evidence>
<dbReference type="OrthoDB" id="5944342at2"/>
<accession>A0A4R3YN00</accession>
<dbReference type="AlphaFoldDB" id="A0A4R3YN00"/>
<comment type="caution">
    <text evidence="4">The sequence shown here is derived from an EMBL/GenBank/DDBJ whole genome shotgun (WGS) entry which is preliminary data.</text>
</comment>
<feature type="domain" description="DUF4097" evidence="3">
    <location>
        <begin position="38"/>
        <end position="232"/>
    </location>
</feature>
<dbReference type="InterPro" id="IPR025164">
    <property type="entry name" value="Toastrack_DUF4097"/>
</dbReference>
<gene>
    <name evidence="4" type="ORF">EC912_104214</name>
</gene>
<evidence type="ECO:0000256" key="2">
    <source>
        <dbReference type="SAM" id="SignalP"/>
    </source>
</evidence>
<evidence type="ECO:0000256" key="1">
    <source>
        <dbReference type="SAM" id="MobiDB-lite"/>
    </source>
</evidence>
<organism evidence="4 5">
    <name type="scientific">Luteibacter rhizovicinus</name>
    <dbReference type="NCBI Taxonomy" id="242606"/>
    <lineage>
        <taxon>Bacteria</taxon>
        <taxon>Pseudomonadati</taxon>
        <taxon>Pseudomonadota</taxon>
        <taxon>Gammaproteobacteria</taxon>
        <taxon>Lysobacterales</taxon>
        <taxon>Rhodanobacteraceae</taxon>
        <taxon>Luteibacter</taxon>
    </lineage>
</organism>
<dbReference type="EMBL" id="SMCS01000004">
    <property type="protein sequence ID" value="TCV94017.1"/>
    <property type="molecule type" value="Genomic_DNA"/>
</dbReference>
<feature type="region of interest" description="Disordered" evidence="1">
    <location>
        <begin position="233"/>
        <end position="254"/>
    </location>
</feature>
<reference evidence="4 5" key="1">
    <citation type="submission" date="2019-03" db="EMBL/GenBank/DDBJ databases">
        <title>Above-ground endophytic microbial communities from plants in different locations in the United States.</title>
        <authorList>
            <person name="Frank C."/>
        </authorList>
    </citation>
    <scope>NUCLEOTIDE SEQUENCE [LARGE SCALE GENOMIC DNA]</scope>
    <source>
        <strain evidence="4 5">LP_13_YM</strain>
    </source>
</reference>
<keyword evidence="5" id="KW-1185">Reference proteome</keyword>
<evidence type="ECO:0000313" key="4">
    <source>
        <dbReference type="EMBL" id="TCV94017.1"/>
    </source>
</evidence>
<dbReference type="Gene3D" id="2.160.20.120">
    <property type="match status" value="1"/>
</dbReference>
<dbReference type="Proteomes" id="UP000295645">
    <property type="component" value="Unassembled WGS sequence"/>
</dbReference>
<feature type="signal peptide" evidence="2">
    <location>
        <begin position="1"/>
        <end position="18"/>
    </location>
</feature>
<protein>
    <submittedName>
        <fullName evidence="4">Putative adhesin</fullName>
    </submittedName>
</protein>
<dbReference type="Pfam" id="PF13349">
    <property type="entry name" value="DUF4097"/>
    <property type="match status" value="1"/>
</dbReference>
<name>A0A4R3YN00_9GAMM</name>
<feature type="chain" id="PRO_5020207901" evidence="2">
    <location>
        <begin position="19"/>
        <end position="254"/>
    </location>
</feature>
<sequence length="254" mass="26290">MRRYLLTALLFSPALAFAHQQCAFPADRNLDIDLAGAKAIQVVVNSHDLHLEGTSTGKVLVRGKACASDKDRLNGLTVEQHREGDTLIVELQDNNRGWGWGNNYSDLNVLIQIPSALPVAVKVGSGEADVRNVASLTSTVGSGDLHVHKVAGAFSTAVGSGDVDAEDVGDTEVSAVGSGDVEAKTVRGNVSIGSIGSGEAKLRDVSGSVKVNTVGSGSLDVDSVKGNLTVNSLGSGDVDHRGVTGKVDLPNKNR</sequence>
<evidence type="ECO:0000259" key="3">
    <source>
        <dbReference type="Pfam" id="PF13349"/>
    </source>
</evidence>
<keyword evidence="2" id="KW-0732">Signal</keyword>
<proteinExistence type="predicted"/>
<dbReference type="RefSeq" id="WP_132144282.1">
    <property type="nucleotide sequence ID" value="NZ_SMCS01000004.1"/>
</dbReference>